<name>A0ABY4R522_9ACTN</name>
<dbReference type="InterPro" id="IPR024033">
    <property type="entry name" value="OXTCase_su_AllG_h-dom"/>
</dbReference>
<reference evidence="1" key="1">
    <citation type="journal article" date="2018" name="Int. J. Syst. Evol. Microbiol.">
        <title>Jatrophihabitans telluris sp. nov., isolated from sediment soil of lava forest wetlands and the emended description of the genus Jatrophihabitans.</title>
        <authorList>
            <person name="Lee K.C."/>
            <person name="Suh M.K."/>
            <person name="Eom M.K."/>
            <person name="Kim K.K."/>
            <person name="Kim J.S."/>
            <person name="Kim D.S."/>
            <person name="Ko S.H."/>
            <person name="Shin Y.K."/>
            <person name="Lee J.S."/>
        </authorList>
    </citation>
    <scope>NUCLEOTIDE SEQUENCE</scope>
    <source>
        <strain evidence="1">N237</strain>
    </source>
</reference>
<sequence length="471" mass="49170">MSARLLRTSSAGPTITAGVGLFADALTAQGVSPHRVDWRPPMAGTEADLATVMADPRRVAANAEAVRRITTTRALLVDVVPAGPTLGIDPGDFLHAGPPIEWERASGPLRGALMGAAALEGLVDDPEAAAALFETGSGVTLDPCHHHDAVGPMAGVISASMWVFVVEDPETGRRSYCTLNEGLGKVLRYGAYSPEVLTRLRWMSDVLAPLLQHAVRAHGPVDLKAILAQMLQMGDEAHNRNRAGTLMLLRELLPELINAPAPAAEVAEAVRFVSANDHFFLNLAMPACKLTMDAARDLPGSTVVVAMARNGTDFGIQVAGTGAEWFTGPAQLADGLFLGDYGPDDANPDIGDSAITETAGLGGFAMAAAPAIVRFVGGQVADALAHSRRMYEITVAEHPMYSIPILDFRGVATGIDVTKVVRTQILPQINTGMAGRVAGVGQVGAGLVTPPAEIFPTALAALARRAVGQSE</sequence>
<dbReference type="EMBL" id="CP097332">
    <property type="protein sequence ID" value="UQX90076.1"/>
    <property type="molecule type" value="Genomic_DNA"/>
</dbReference>
<keyword evidence="2" id="KW-1185">Reference proteome</keyword>
<accession>A0ABY4R522</accession>
<dbReference type="Gene3D" id="1.10.10.660">
    <property type="entry name" value="conserved protein of unknown function from Enterococcus faecalis V583"/>
    <property type="match status" value="1"/>
</dbReference>
<proteinExistence type="predicted"/>
<protein>
    <submittedName>
        <fullName evidence="1">DUF1116 domain-containing protein</fullName>
    </submittedName>
</protein>
<dbReference type="Gene3D" id="3.90.1710.10">
    <property type="entry name" value="Enterococcus faecalis V583 domain"/>
    <property type="match status" value="1"/>
</dbReference>
<dbReference type="Proteomes" id="UP001056336">
    <property type="component" value="Chromosome"/>
</dbReference>
<evidence type="ECO:0000313" key="1">
    <source>
        <dbReference type="EMBL" id="UQX90076.1"/>
    </source>
</evidence>
<dbReference type="RefSeq" id="WP_249773972.1">
    <property type="nucleotide sequence ID" value="NZ_CP097332.1"/>
</dbReference>
<dbReference type="Pfam" id="PF06545">
    <property type="entry name" value="AllG"/>
    <property type="match status" value="1"/>
</dbReference>
<evidence type="ECO:0000313" key="2">
    <source>
        <dbReference type="Proteomes" id="UP001056336"/>
    </source>
</evidence>
<dbReference type="Gene3D" id="3.90.1700.10">
    <property type="entry name" value="v583 domain like"/>
    <property type="match status" value="1"/>
</dbReference>
<dbReference type="InterPro" id="IPR009499">
    <property type="entry name" value="AllG-like"/>
</dbReference>
<gene>
    <name evidence="1" type="ORF">M6D93_08755</name>
</gene>
<reference evidence="1" key="2">
    <citation type="submission" date="2022-05" db="EMBL/GenBank/DDBJ databases">
        <authorList>
            <person name="Kim J.-S."/>
            <person name="Lee K."/>
            <person name="Suh M."/>
            <person name="Eom M."/>
            <person name="Kim J.-S."/>
            <person name="Kim D.-S."/>
            <person name="Ko S.-H."/>
            <person name="Shin Y."/>
            <person name="Lee J.-S."/>
        </authorList>
    </citation>
    <scope>NUCLEOTIDE SEQUENCE</scope>
    <source>
        <strain evidence="1">N237</strain>
    </source>
</reference>
<organism evidence="1 2">
    <name type="scientific">Jatrophihabitans telluris</name>
    <dbReference type="NCBI Taxonomy" id="2038343"/>
    <lineage>
        <taxon>Bacteria</taxon>
        <taxon>Bacillati</taxon>
        <taxon>Actinomycetota</taxon>
        <taxon>Actinomycetes</taxon>
        <taxon>Jatrophihabitantales</taxon>
        <taxon>Jatrophihabitantaceae</taxon>
        <taxon>Jatrophihabitans</taxon>
    </lineage>
</organism>